<dbReference type="Pfam" id="PF04138">
    <property type="entry name" value="GtrA_DPMS_TM"/>
    <property type="match status" value="1"/>
</dbReference>
<keyword evidence="4 6" id="KW-1133">Transmembrane helix</keyword>
<evidence type="ECO:0000259" key="7">
    <source>
        <dbReference type="Pfam" id="PF04138"/>
    </source>
</evidence>
<dbReference type="Proteomes" id="UP000304148">
    <property type="component" value="Chromosome"/>
</dbReference>
<protein>
    <recommendedName>
        <fullName evidence="7">GtrA/DPMS transmembrane domain-containing protein</fullName>
    </recommendedName>
</protein>
<sequence>MKIIIQKRVLLEFVRYSLVGVIGTALHTLTLYIGVEYLSLNPLISSSLGFILSLLVSYLLNSAWTFDSGTNVRILVKYIIVCLAGFLLNLVLIYLFSYVILHNYMYGQYIAIILVPIFNFILNKIWAFKEQRVYK</sequence>
<dbReference type="AlphaFoldDB" id="A0A383RI09"/>
<organism evidence="8 9">
    <name type="scientific">Paenibacillus alvei</name>
    <name type="common">Bacillus alvei</name>
    <dbReference type="NCBI Taxonomy" id="44250"/>
    <lineage>
        <taxon>Bacteria</taxon>
        <taxon>Bacillati</taxon>
        <taxon>Bacillota</taxon>
        <taxon>Bacilli</taxon>
        <taxon>Bacillales</taxon>
        <taxon>Paenibacillaceae</taxon>
        <taxon>Paenibacillus</taxon>
    </lineage>
</organism>
<dbReference type="InterPro" id="IPR007267">
    <property type="entry name" value="GtrA_DPMS_TM"/>
</dbReference>
<dbReference type="GO" id="GO:0000271">
    <property type="term" value="P:polysaccharide biosynthetic process"/>
    <property type="evidence" value="ECO:0007669"/>
    <property type="project" value="InterPro"/>
</dbReference>
<comment type="similarity">
    <text evidence="2">Belongs to the GtrA family.</text>
</comment>
<name>A0A383RI09_PAEAL</name>
<evidence type="ECO:0000256" key="1">
    <source>
        <dbReference type="ARBA" id="ARBA00004141"/>
    </source>
</evidence>
<feature type="transmembrane region" description="Helical" evidence="6">
    <location>
        <begin position="106"/>
        <end position="126"/>
    </location>
</feature>
<dbReference type="PANTHER" id="PTHR38459:SF1">
    <property type="entry name" value="PROPHAGE BACTOPRENOL-LINKED GLUCOSE TRANSLOCASE HOMOLOG"/>
    <property type="match status" value="1"/>
</dbReference>
<keyword evidence="5 6" id="KW-0472">Membrane</keyword>
<dbReference type="RefSeq" id="WP_138188385.1">
    <property type="nucleotide sequence ID" value="NZ_LS992241.1"/>
</dbReference>
<evidence type="ECO:0000256" key="6">
    <source>
        <dbReference type="SAM" id="Phobius"/>
    </source>
</evidence>
<evidence type="ECO:0000256" key="5">
    <source>
        <dbReference type="ARBA" id="ARBA00023136"/>
    </source>
</evidence>
<dbReference type="PANTHER" id="PTHR38459">
    <property type="entry name" value="PROPHAGE BACTOPRENOL-LINKED GLUCOSE TRANSLOCASE HOMOLOG"/>
    <property type="match status" value="1"/>
</dbReference>
<reference evidence="9" key="1">
    <citation type="submission" date="2018-08" db="EMBL/GenBank/DDBJ databases">
        <authorList>
            <person name="Chevrot R."/>
        </authorList>
    </citation>
    <scope>NUCLEOTIDE SEQUENCE [LARGE SCALE GENOMIC DNA]</scope>
</reference>
<keyword evidence="3 6" id="KW-0812">Transmembrane</keyword>
<gene>
    <name evidence="8" type="ORF">PBLR_14879</name>
</gene>
<proteinExistence type="inferred from homology"/>
<evidence type="ECO:0000256" key="2">
    <source>
        <dbReference type="ARBA" id="ARBA00009399"/>
    </source>
</evidence>
<feature type="transmembrane region" description="Helical" evidence="6">
    <location>
        <begin position="12"/>
        <end position="35"/>
    </location>
</feature>
<feature type="transmembrane region" description="Helical" evidence="6">
    <location>
        <begin position="78"/>
        <end position="100"/>
    </location>
</feature>
<dbReference type="GO" id="GO:0005886">
    <property type="term" value="C:plasma membrane"/>
    <property type="evidence" value="ECO:0007669"/>
    <property type="project" value="TreeGrafter"/>
</dbReference>
<evidence type="ECO:0000256" key="4">
    <source>
        <dbReference type="ARBA" id="ARBA00022989"/>
    </source>
</evidence>
<feature type="transmembrane region" description="Helical" evidence="6">
    <location>
        <begin position="47"/>
        <end position="66"/>
    </location>
</feature>
<comment type="subcellular location">
    <subcellularLocation>
        <location evidence="1">Membrane</location>
        <topology evidence="1">Multi-pass membrane protein</topology>
    </subcellularLocation>
</comment>
<evidence type="ECO:0000313" key="8">
    <source>
        <dbReference type="EMBL" id="SYX86453.1"/>
    </source>
</evidence>
<evidence type="ECO:0000256" key="3">
    <source>
        <dbReference type="ARBA" id="ARBA00022692"/>
    </source>
</evidence>
<dbReference type="EMBL" id="LS992241">
    <property type="protein sequence ID" value="SYX86453.1"/>
    <property type="molecule type" value="Genomic_DNA"/>
</dbReference>
<accession>A0A383RI09</accession>
<feature type="domain" description="GtrA/DPMS transmembrane" evidence="7">
    <location>
        <begin position="15"/>
        <end position="128"/>
    </location>
</feature>
<dbReference type="InterPro" id="IPR051401">
    <property type="entry name" value="GtrA_CellWall_Glycosyl"/>
</dbReference>
<evidence type="ECO:0000313" key="9">
    <source>
        <dbReference type="Proteomes" id="UP000304148"/>
    </source>
</evidence>